<dbReference type="EMBL" id="BQNB010012578">
    <property type="protein sequence ID" value="GJT05330.1"/>
    <property type="molecule type" value="Genomic_DNA"/>
</dbReference>
<organism evidence="1 2">
    <name type="scientific">Tanacetum coccineum</name>
    <dbReference type="NCBI Taxonomy" id="301880"/>
    <lineage>
        <taxon>Eukaryota</taxon>
        <taxon>Viridiplantae</taxon>
        <taxon>Streptophyta</taxon>
        <taxon>Embryophyta</taxon>
        <taxon>Tracheophyta</taxon>
        <taxon>Spermatophyta</taxon>
        <taxon>Magnoliopsida</taxon>
        <taxon>eudicotyledons</taxon>
        <taxon>Gunneridae</taxon>
        <taxon>Pentapetalae</taxon>
        <taxon>asterids</taxon>
        <taxon>campanulids</taxon>
        <taxon>Asterales</taxon>
        <taxon>Asteraceae</taxon>
        <taxon>Asteroideae</taxon>
        <taxon>Anthemideae</taxon>
        <taxon>Anthemidinae</taxon>
        <taxon>Tanacetum</taxon>
    </lineage>
</organism>
<sequence>MQCSLWNKDISTIIVGMKSVEQFLGDLLELSLIKITFWGLLSHLASFQSCSMMGKLASRRSSHTKSDVGDEEITPVCDMHEDDENRYLSIHMPRLNKGDVKSKIKDKHISCSGGFSIPEYVKGSGILGEMKDGEWTITLPKLKEGGGEK</sequence>
<dbReference type="InterPro" id="IPR008978">
    <property type="entry name" value="HSP20-like_chaperone"/>
</dbReference>
<protein>
    <submittedName>
        <fullName evidence="1">23.6 kDa heat shock protein, mitochondrial</fullName>
    </submittedName>
</protein>
<dbReference type="Proteomes" id="UP001151760">
    <property type="component" value="Unassembled WGS sequence"/>
</dbReference>
<gene>
    <name evidence="1" type="ORF">Tco_0839792</name>
</gene>
<proteinExistence type="predicted"/>
<comment type="caution">
    <text evidence="1">The sequence shown here is derived from an EMBL/GenBank/DDBJ whole genome shotgun (WGS) entry which is preliminary data.</text>
</comment>
<keyword evidence="2" id="KW-1185">Reference proteome</keyword>
<evidence type="ECO:0000313" key="2">
    <source>
        <dbReference type="Proteomes" id="UP001151760"/>
    </source>
</evidence>
<reference evidence="1" key="1">
    <citation type="journal article" date="2022" name="Int. J. Mol. Sci.">
        <title>Draft Genome of Tanacetum Coccineum: Genomic Comparison of Closely Related Tanacetum-Family Plants.</title>
        <authorList>
            <person name="Yamashiro T."/>
            <person name="Shiraishi A."/>
            <person name="Nakayama K."/>
            <person name="Satake H."/>
        </authorList>
    </citation>
    <scope>NUCLEOTIDE SEQUENCE</scope>
</reference>
<reference evidence="1" key="2">
    <citation type="submission" date="2022-01" db="EMBL/GenBank/DDBJ databases">
        <authorList>
            <person name="Yamashiro T."/>
            <person name="Shiraishi A."/>
            <person name="Satake H."/>
            <person name="Nakayama K."/>
        </authorList>
    </citation>
    <scope>NUCLEOTIDE SEQUENCE</scope>
</reference>
<keyword evidence="1" id="KW-0346">Stress response</keyword>
<dbReference type="Gene3D" id="2.60.40.790">
    <property type="match status" value="1"/>
</dbReference>
<accession>A0ABQ5ARM2</accession>
<name>A0ABQ5ARM2_9ASTR</name>
<dbReference type="SUPFAM" id="SSF49764">
    <property type="entry name" value="HSP20-like chaperones"/>
    <property type="match status" value="1"/>
</dbReference>
<evidence type="ECO:0000313" key="1">
    <source>
        <dbReference type="EMBL" id="GJT05330.1"/>
    </source>
</evidence>